<dbReference type="PRINTS" id="PR00081">
    <property type="entry name" value="GDHRDH"/>
</dbReference>
<comment type="caution">
    <text evidence="4">The sequence shown here is derived from an EMBL/GenBank/DDBJ whole genome shotgun (WGS) entry which is preliminary data.</text>
</comment>
<evidence type="ECO:0000256" key="3">
    <source>
        <dbReference type="ARBA" id="ARBA00023027"/>
    </source>
</evidence>
<dbReference type="NCBIfam" id="NF004779">
    <property type="entry name" value="PRK06125.1"/>
    <property type="match status" value="1"/>
</dbReference>
<dbReference type="Pfam" id="PF13561">
    <property type="entry name" value="adh_short_C2"/>
    <property type="match status" value="1"/>
</dbReference>
<gene>
    <name evidence="4" type="ORF">F6X42_04975</name>
</gene>
<evidence type="ECO:0000313" key="5">
    <source>
        <dbReference type="Proteomes" id="UP000736373"/>
    </source>
</evidence>
<evidence type="ECO:0000256" key="1">
    <source>
        <dbReference type="ARBA" id="ARBA00006484"/>
    </source>
</evidence>
<dbReference type="Gene3D" id="3.40.50.720">
    <property type="entry name" value="NAD(P)-binding Rossmann-like Domain"/>
    <property type="match status" value="1"/>
</dbReference>
<dbReference type="InterPro" id="IPR002347">
    <property type="entry name" value="SDR_fam"/>
</dbReference>
<keyword evidence="5" id="KW-1185">Reference proteome</keyword>
<dbReference type="Proteomes" id="UP000736373">
    <property type="component" value="Unassembled WGS sequence"/>
</dbReference>
<name>A0ABR7PJM9_9BURK</name>
<keyword evidence="2" id="KW-0560">Oxidoreductase</keyword>
<accession>A0ABR7PJM9</accession>
<dbReference type="SUPFAM" id="SSF51735">
    <property type="entry name" value="NAD(P)-binding Rossmann-fold domains"/>
    <property type="match status" value="1"/>
</dbReference>
<comment type="similarity">
    <text evidence="1">Belongs to the short-chain dehydrogenases/reductases (SDR) family.</text>
</comment>
<organism evidence="4 5">
    <name type="scientific">Paraburkholderia podalyriae</name>
    <dbReference type="NCBI Taxonomy" id="1938811"/>
    <lineage>
        <taxon>Bacteria</taxon>
        <taxon>Pseudomonadati</taxon>
        <taxon>Pseudomonadota</taxon>
        <taxon>Betaproteobacteria</taxon>
        <taxon>Burkholderiales</taxon>
        <taxon>Burkholderiaceae</taxon>
        <taxon>Paraburkholderia</taxon>
    </lineage>
</organism>
<proteinExistence type="inferred from homology"/>
<evidence type="ECO:0000313" key="4">
    <source>
        <dbReference type="EMBL" id="MBC8746003.1"/>
    </source>
</evidence>
<evidence type="ECO:0000256" key="2">
    <source>
        <dbReference type="ARBA" id="ARBA00023002"/>
    </source>
</evidence>
<keyword evidence="3" id="KW-0520">NAD</keyword>
<reference evidence="4 5" key="1">
    <citation type="submission" date="2019-09" db="EMBL/GenBank/DDBJ databases">
        <title>Paraburkholderia podalyriae sp. nov., A South African Podalyria-associated rhizobium.</title>
        <authorList>
            <person name="Mavima L."/>
            <person name="Beukes C.W."/>
            <person name="Palmer M."/>
            <person name="De Meyer S.E."/>
            <person name="James E.K."/>
            <person name="Maluk M."/>
            <person name="Avontuur J.R."/>
            <person name="Chan W.Y."/>
            <person name="Venter S.N."/>
            <person name="Steenkamp E.T."/>
        </authorList>
    </citation>
    <scope>NUCLEOTIDE SEQUENCE [LARGE SCALE GENOMIC DNA]</scope>
    <source>
        <strain evidence="4 5">WC7.3b</strain>
    </source>
</reference>
<dbReference type="EMBL" id="VZQQ01000003">
    <property type="protein sequence ID" value="MBC8746003.1"/>
    <property type="molecule type" value="Genomic_DNA"/>
</dbReference>
<dbReference type="PANTHER" id="PTHR43477:SF4">
    <property type="entry name" value="DEHYDROGENASE_REDUCTASE SDR FAMILY MEMBER 6"/>
    <property type="match status" value="1"/>
</dbReference>
<dbReference type="InterPro" id="IPR051122">
    <property type="entry name" value="SDR_DHRS6-like"/>
</dbReference>
<dbReference type="InterPro" id="IPR036291">
    <property type="entry name" value="NAD(P)-bd_dom_sf"/>
</dbReference>
<dbReference type="PANTHER" id="PTHR43477">
    <property type="entry name" value="DIHYDROANTICAPSIN 7-DEHYDROGENASE"/>
    <property type="match status" value="1"/>
</dbReference>
<dbReference type="RefSeq" id="WP_187633118.1">
    <property type="nucleotide sequence ID" value="NZ_VZQQ01000003.1"/>
</dbReference>
<protein>
    <submittedName>
        <fullName evidence="4">SDR family oxidoreductase</fullName>
    </submittedName>
</protein>
<sequence>MKLDLEGRSVLVTGASQGIGAGIAKAFAREGCRLCLVARCAEKLELVAQEIVSSWDVDVDVLAIDMTGQGAIARVAEFARGVDVLINNAGSIPAGTLWDVDEAQWRSGWELKVFGYINLIRALYPEMAARRRGVILNNIGNGGENFDFNYIAGSTGNAALMAFTRALGGRSLADDGVRVVGVNPGPVETERIRKVLKGHAQRELGDESRFVELLKGYPLGRAATVDEIAELFVFLASSKSSYTSGTIVTVDGGITSRRSVSQT</sequence>